<comment type="caution">
    <text evidence="4">The sequence shown here is derived from an EMBL/GenBank/DDBJ whole genome shotgun (WGS) entry which is preliminary data.</text>
</comment>
<dbReference type="AlphaFoldDB" id="A0A3A3G888"/>
<evidence type="ECO:0000256" key="2">
    <source>
        <dbReference type="SAM" id="SignalP"/>
    </source>
</evidence>
<dbReference type="Pfam" id="PF00188">
    <property type="entry name" value="CAP"/>
    <property type="match status" value="1"/>
</dbReference>
<dbReference type="CDD" id="cd05379">
    <property type="entry name" value="CAP_bacterial"/>
    <property type="match status" value="1"/>
</dbReference>
<keyword evidence="2" id="KW-0732">Signal</keyword>
<dbReference type="PANTHER" id="PTHR31157">
    <property type="entry name" value="SCP DOMAIN-CONTAINING PROTEIN"/>
    <property type="match status" value="1"/>
</dbReference>
<feature type="domain" description="SCP" evidence="3">
    <location>
        <begin position="70"/>
        <end position="192"/>
    </location>
</feature>
<evidence type="ECO:0000256" key="1">
    <source>
        <dbReference type="SAM" id="MobiDB-lite"/>
    </source>
</evidence>
<keyword evidence="5" id="KW-1185">Reference proteome</keyword>
<sequence length="322" mass="33228">MHITPTCQQFLASICLTVMLAACGGGGGSEGGSTGNGTTPGAPASAQVSPAESGAPQATGNTATDGFNWTNFRRQQLGLSILNRNSLIDNAAQGHSDYQKANNVITHQQNQGSPGFTGVTLQDRLAAAGYGLTRPYAFGEVISASGNTSGSNAAEDLITAIYHRFVMFEPRFREAGAGAATAAGGYTYFTLNLASTNGLGAGLGQGKFVNYPHDGQQNVLSIFYSDYETPDPVGDRNEVGYPVSVHADITSSVTVQSFTIAPRGGAPLPVKLLSRATDANTAQSAAAIVPLSVLAAKTTYDVQFSGTVDGVAASRAWSFSTR</sequence>
<dbReference type="Gene3D" id="3.40.33.10">
    <property type="entry name" value="CAP"/>
    <property type="match status" value="1"/>
</dbReference>
<name>A0A3A3G888_9BURK</name>
<evidence type="ECO:0000313" key="5">
    <source>
        <dbReference type="Proteomes" id="UP000266327"/>
    </source>
</evidence>
<evidence type="ECO:0000313" key="4">
    <source>
        <dbReference type="EMBL" id="RJG02969.1"/>
    </source>
</evidence>
<proteinExistence type="predicted"/>
<evidence type="ECO:0000259" key="3">
    <source>
        <dbReference type="Pfam" id="PF00188"/>
    </source>
</evidence>
<dbReference type="Proteomes" id="UP000266327">
    <property type="component" value="Unassembled WGS sequence"/>
</dbReference>
<dbReference type="RefSeq" id="WP_119786469.1">
    <property type="nucleotide sequence ID" value="NZ_QYUQ01000002.1"/>
</dbReference>
<gene>
    <name evidence="4" type="ORF">D3878_16410</name>
</gene>
<dbReference type="PANTHER" id="PTHR31157:SF1">
    <property type="entry name" value="SCP DOMAIN-CONTAINING PROTEIN"/>
    <property type="match status" value="1"/>
</dbReference>
<feature type="compositionally biased region" description="Low complexity" evidence="1">
    <location>
        <begin position="36"/>
        <end position="46"/>
    </location>
</feature>
<protein>
    <submittedName>
        <fullName evidence="4">CAP domain-containing protein</fullName>
    </submittedName>
</protein>
<dbReference type="OrthoDB" id="5372233at2"/>
<dbReference type="SUPFAM" id="SSF55797">
    <property type="entry name" value="PR-1-like"/>
    <property type="match status" value="1"/>
</dbReference>
<reference evidence="5" key="1">
    <citation type="submission" date="2018-09" db="EMBL/GenBank/DDBJ databases">
        <authorList>
            <person name="Zhu H."/>
        </authorList>
    </citation>
    <scope>NUCLEOTIDE SEQUENCE [LARGE SCALE GENOMIC DNA]</scope>
    <source>
        <strain evidence="5">K1S02-23</strain>
    </source>
</reference>
<dbReference type="InterPro" id="IPR035940">
    <property type="entry name" value="CAP_sf"/>
</dbReference>
<feature type="compositionally biased region" description="Polar residues" evidence="1">
    <location>
        <begin position="56"/>
        <end position="67"/>
    </location>
</feature>
<accession>A0A3A3G888</accession>
<feature type="signal peptide" evidence="2">
    <location>
        <begin position="1"/>
        <end position="21"/>
    </location>
</feature>
<organism evidence="4 5">
    <name type="scientific">Noviherbaspirillum sedimenti</name>
    <dbReference type="NCBI Taxonomy" id="2320865"/>
    <lineage>
        <taxon>Bacteria</taxon>
        <taxon>Pseudomonadati</taxon>
        <taxon>Pseudomonadota</taxon>
        <taxon>Betaproteobacteria</taxon>
        <taxon>Burkholderiales</taxon>
        <taxon>Oxalobacteraceae</taxon>
        <taxon>Noviherbaspirillum</taxon>
    </lineage>
</organism>
<feature type="chain" id="PRO_5017237401" evidence="2">
    <location>
        <begin position="22"/>
        <end position="322"/>
    </location>
</feature>
<feature type="region of interest" description="Disordered" evidence="1">
    <location>
        <begin position="27"/>
        <end position="67"/>
    </location>
</feature>
<dbReference type="InterPro" id="IPR014044">
    <property type="entry name" value="CAP_dom"/>
</dbReference>
<dbReference type="EMBL" id="QYUQ01000002">
    <property type="protein sequence ID" value="RJG02969.1"/>
    <property type="molecule type" value="Genomic_DNA"/>
</dbReference>